<dbReference type="STRING" id="1123237.Salmuc_04189"/>
<dbReference type="Pfam" id="PF01812">
    <property type="entry name" value="5-FTHF_cyc-lig"/>
    <property type="match status" value="1"/>
</dbReference>
<keyword evidence="3 4" id="KW-0067">ATP-binding</keyword>
<dbReference type="InterPro" id="IPR024185">
    <property type="entry name" value="FTHF_cligase-like_sf"/>
</dbReference>
<gene>
    <name evidence="5" type="ORF">Salmuc_04189</name>
</gene>
<evidence type="ECO:0000256" key="4">
    <source>
        <dbReference type="RuleBase" id="RU361279"/>
    </source>
</evidence>
<comment type="similarity">
    <text evidence="1 4">Belongs to the 5-formyltetrahydrofolate cyclo-ligase family.</text>
</comment>
<dbReference type="Gene3D" id="3.40.50.10420">
    <property type="entry name" value="NagB/RpiA/CoA transferase-like"/>
    <property type="match status" value="1"/>
</dbReference>
<dbReference type="GO" id="GO:0005524">
    <property type="term" value="F:ATP binding"/>
    <property type="evidence" value="ECO:0007669"/>
    <property type="project" value="UniProtKB-KW"/>
</dbReference>
<dbReference type="PANTHER" id="PTHR23407">
    <property type="entry name" value="ATPASE INHIBITOR/5-FORMYLTETRAHYDROFOLATE CYCLO-LIGASE"/>
    <property type="match status" value="1"/>
</dbReference>
<dbReference type="GO" id="GO:0035999">
    <property type="term" value="P:tetrahydrofolate interconversion"/>
    <property type="evidence" value="ECO:0007669"/>
    <property type="project" value="TreeGrafter"/>
</dbReference>
<organism evidence="5 6">
    <name type="scientific">Salipiger mucosus DSM 16094</name>
    <dbReference type="NCBI Taxonomy" id="1123237"/>
    <lineage>
        <taxon>Bacteria</taxon>
        <taxon>Pseudomonadati</taxon>
        <taxon>Pseudomonadota</taxon>
        <taxon>Alphaproteobacteria</taxon>
        <taxon>Rhodobacterales</taxon>
        <taxon>Roseobacteraceae</taxon>
        <taxon>Salipiger</taxon>
    </lineage>
</organism>
<dbReference type="EMBL" id="APVH01000038">
    <property type="protein sequence ID" value="EPX78608.1"/>
    <property type="molecule type" value="Genomic_DNA"/>
</dbReference>
<dbReference type="HOGENOM" id="CLU_066245_0_1_5"/>
<dbReference type="InterPro" id="IPR002698">
    <property type="entry name" value="FTHF_cligase"/>
</dbReference>
<dbReference type="EC" id="6.3.3.2" evidence="4"/>
<dbReference type="PANTHER" id="PTHR23407:SF1">
    <property type="entry name" value="5-FORMYLTETRAHYDROFOLATE CYCLO-LIGASE"/>
    <property type="match status" value="1"/>
</dbReference>
<dbReference type="NCBIfam" id="TIGR02727">
    <property type="entry name" value="MTHFS_bact"/>
    <property type="match status" value="1"/>
</dbReference>
<keyword evidence="6" id="KW-1185">Reference proteome</keyword>
<accession>S9QGB8</accession>
<evidence type="ECO:0000313" key="6">
    <source>
        <dbReference type="Proteomes" id="UP000015347"/>
    </source>
</evidence>
<dbReference type="GO" id="GO:0009396">
    <property type="term" value="P:folic acid-containing compound biosynthetic process"/>
    <property type="evidence" value="ECO:0007669"/>
    <property type="project" value="TreeGrafter"/>
</dbReference>
<sequence length="184" mass="19614">MSGIDKSAARKAAFARRAAAHAADPGTGAGRLSEVLAGHRGVPLSGYMPIRSEIDPLPAMAEAAAHGPVGLPVIEAKGAPLRFARWEPDMPLIEGPFGARIPETPDWIEPELLIVPLVAFTRAGARLGYGGGFYDRTLEQLRARRPTWAVGFAYAAQEAPELPMEPTDQPLDLIVTETEVITPS</sequence>
<proteinExistence type="inferred from homology"/>
<dbReference type="InterPro" id="IPR037171">
    <property type="entry name" value="NagB/RpiA_transferase-like"/>
</dbReference>
<comment type="catalytic activity">
    <reaction evidence="4">
        <text>(6S)-5-formyl-5,6,7,8-tetrahydrofolate + ATP = (6R)-5,10-methenyltetrahydrofolate + ADP + phosphate</text>
        <dbReference type="Rhea" id="RHEA:10488"/>
        <dbReference type="ChEBI" id="CHEBI:30616"/>
        <dbReference type="ChEBI" id="CHEBI:43474"/>
        <dbReference type="ChEBI" id="CHEBI:57455"/>
        <dbReference type="ChEBI" id="CHEBI:57457"/>
        <dbReference type="ChEBI" id="CHEBI:456216"/>
        <dbReference type="EC" id="6.3.3.2"/>
    </reaction>
</comment>
<comment type="caution">
    <text evidence="5">The sequence shown here is derived from an EMBL/GenBank/DDBJ whole genome shotgun (WGS) entry which is preliminary data.</text>
</comment>
<dbReference type="GO" id="GO:0030272">
    <property type="term" value="F:5-formyltetrahydrofolate cyclo-ligase activity"/>
    <property type="evidence" value="ECO:0007669"/>
    <property type="project" value="UniProtKB-EC"/>
</dbReference>
<dbReference type="Proteomes" id="UP000015347">
    <property type="component" value="Unassembled WGS sequence"/>
</dbReference>
<comment type="cofactor">
    <cofactor evidence="4">
        <name>Mg(2+)</name>
        <dbReference type="ChEBI" id="CHEBI:18420"/>
    </cofactor>
</comment>
<protein>
    <recommendedName>
        <fullName evidence="4">5-formyltetrahydrofolate cyclo-ligase</fullName>
        <ecNumber evidence="4">6.3.3.2</ecNumber>
    </recommendedName>
</protein>
<keyword evidence="4" id="KW-0460">Magnesium</keyword>
<keyword evidence="5" id="KW-0436">Ligase</keyword>
<dbReference type="AlphaFoldDB" id="S9QGB8"/>
<evidence type="ECO:0000256" key="2">
    <source>
        <dbReference type="ARBA" id="ARBA00022741"/>
    </source>
</evidence>
<keyword evidence="2 4" id="KW-0547">Nucleotide-binding</keyword>
<dbReference type="eggNOG" id="COG0212">
    <property type="taxonomic scope" value="Bacteria"/>
</dbReference>
<dbReference type="SUPFAM" id="SSF100950">
    <property type="entry name" value="NagB/RpiA/CoA transferase-like"/>
    <property type="match status" value="1"/>
</dbReference>
<dbReference type="OrthoDB" id="9801938at2"/>
<dbReference type="GO" id="GO:0046872">
    <property type="term" value="F:metal ion binding"/>
    <property type="evidence" value="ECO:0007669"/>
    <property type="project" value="UniProtKB-KW"/>
</dbReference>
<evidence type="ECO:0000256" key="3">
    <source>
        <dbReference type="ARBA" id="ARBA00022840"/>
    </source>
</evidence>
<dbReference type="RefSeq" id="WP_020040470.1">
    <property type="nucleotide sequence ID" value="NZ_KE557279.1"/>
</dbReference>
<evidence type="ECO:0000313" key="5">
    <source>
        <dbReference type="EMBL" id="EPX78608.1"/>
    </source>
</evidence>
<evidence type="ECO:0000256" key="1">
    <source>
        <dbReference type="ARBA" id="ARBA00010638"/>
    </source>
</evidence>
<reference evidence="6" key="1">
    <citation type="journal article" date="2014" name="Stand. Genomic Sci.">
        <title>Genome sequence of the exopolysaccharide-producing Salipiger mucosus type strain (DSM 16094(T)), a moderately halophilic member of the Roseobacter clade.</title>
        <authorList>
            <person name="Riedel T."/>
            <person name="Spring S."/>
            <person name="Fiebig A."/>
            <person name="Petersen J."/>
            <person name="Kyrpides N.C."/>
            <person name="Goker M."/>
            <person name="Klenk H.P."/>
        </authorList>
    </citation>
    <scope>NUCLEOTIDE SEQUENCE [LARGE SCALE GENOMIC DNA]</scope>
    <source>
        <strain evidence="6">DSM 16094</strain>
    </source>
</reference>
<keyword evidence="4" id="KW-0479">Metal-binding</keyword>
<name>S9QGB8_9RHOB</name>